<evidence type="ECO:0000313" key="11">
    <source>
        <dbReference type="Proteomes" id="UP000792457"/>
    </source>
</evidence>
<dbReference type="Pfam" id="PF00013">
    <property type="entry name" value="KH_1"/>
    <property type="match status" value="3"/>
</dbReference>
<dbReference type="FunFam" id="3.30.1370.10:FF:000022">
    <property type="entry name" value="RNA-binding protein Nova-1 isoform 1"/>
    <property type="match status" value="1"/>
</dbReference>
<dbReference type="AlphaFoldDB" id="A0A8K0P027"/>
<dbReference type="GO" id="GO:0003723">
    <property type="term" value="F:RNA binding"/>
    <property type="evidence" value="ECO:0007669"/>
    <property type="project" value="UniProtKB-UniRule"/>
</dbReference>
<feature type="compositionally biased region" description="Low complexity" evidence="8">
    <location>
        <begin position="240"/>
        <end position="255"/>
    </location>
</feature>
<keyword evidence="4 7" id="KW-0694">RNA-binding</keyword>
<feature type="region of interest" description="Disordered" evidence="8">
    <location>
        <begin position="1"/>
        <end position="39"/>
    </location>
</feature>
<keyword evidence="2" id="KW-0507">mRNA processing</keyword>
<accession>A0A8K0P027</accession>
<evidence type="ECO:0000256" key="1">
    <source>
        <dbReference type="ARBA" id="ARBA00004123"/>
    </source>
</evidence>
<dbReference type="GO" id="GO:0008380">
    <property type="term" value="P:RNA splicing"/>
    <property type="evidence" value="ECO:0007669"/>
    <property type="project" value="UniProtKB-KW"/>
</dbReference>
<dbReference type="OrthoDB" id="441329at2759"/>
<gene>
    <name evidence="10" type="ORF">J437_LFUL009336</name>
</gene>
<dbReference type="PROSITE" id="PS50084">
    <property type="entry name" value="KH_TYPE_1"/>
    <property type="match status" value="3"/>
</dbReference>
<feature type="compositionally biased region" description="Gly residues" evidence="8">
    <location>
        <begin position="440"/>
        <end position="451"/>
    </location>
</feature>
<feature type="domain" description="K Homology" evidence="9">
    <location>
        <begin position="137"/>
        <end position="209"/>
    </location>
</feature>
<evidence type="ECO:0000256" key="7">
    <source>
        <dbReference type="PROSITE-ProRule" id="PRU00117"/>
    </source>
</evidence>
<keyword evidence="3" id="KW-0677">Repeat</keyword>
<sequence>MAADSGMETCPSPEIPDSRKRPLDGDVENGTTKRSHYGGGGDGSFHFKLLVPSVAAGAIIGKGGETIAQLQKDSGARVKMSKANDFYPGTTERVCLITGSLDAIMAVLVFIMEKIKEKPDPNAKPAIDFDSKTAAEREKQVKILVPNSTAGMVIGKGGNYIKQIKEESGSYVQISQKAKDQTLQERCITVIGDMESNKSACMMILQKVAEDPQSGSCLTVSYADVTGPVANFNPTGSPYANSANPTGPGGPNSNPMQTSAAFSSTGSLNTAIAAVGGLGGMIGHQPGTNIALNGSATSLNLSLNLTPNPAPSMANNPSLTAQLLEHIKVTLRSGGYSDQATAEITAAMSTLATYGILGMGLGLGSGVGSGNQHHPPHHHLQQVQGGNYGGGGGVSPMDAAPSQAPNGGGGVFGPIGTTVSVTASPTQQQRASSVVERFVGGPGGGGEGGPGFDPFRRQPSPTDLGSPPSGGAKLPPNNNSFGLATGGQTMAAAAVAAAGLCKSPAPADIKVGGELKKLELEVGENIVGAILGPGGRSLVEIQHLSGANIQISKKGTFAPGTKNRIVSISGTTNAIGNAQYLIEQRISEEEAKRARHNALGGMQ</sequence>
<comment type="caution">
    <text evidence="10">The sequence shown here is derived from an EMBL/GenBank/DDBJ whole genome shotgun (WGS) entry which is preliminary data.</text>
</comment>
<feature type="region of interest" description="Disordered" evidence="8">
    <location>
        <begin position="422"/>
        <end position="483"/>
    </location>
</feature>
<evidence type="ECO:0000313" key="10">
    <source>
        <dbReference type="EMBL" id="KAG8228471.1"/>
    </source>
</evidence>
<dbReference type="SMART" id="SM00322">
    <property type="entry name" value="KH"/>
    <property type="match status" value="3"/>
</dbReference>
<dbReference type="InterPro" id="IPR036612">
    <property type="entry name" value="KH_dom_type_1_sf"/>
</dbReference>
<evidence type="ECO:0000256" key="8">
    <source>
        <dbReference type="SAM" id="MobiDB-lite"/>
    </source>
</evidence>
<dbReference type="Proteomes" id="UP000792457">
    <property type="component" value="Unassembled WGS sequence"/>
</dbReference>
<dbReference type="GO" id="GO:0010468">
    <property type="term" value="P:regulation of gene expression"/>
    <property type="evidence" value="ECO:0007669"/>
    <property type="project" value="UniProtKB-ARBA"/>
</dbReference>
<feature type="domain" description="K Homology" evidence="9">
    <location>
        <begin position="43"/>
        <end position="116"/>
    </location>
</feature>
<proteinExistence type="predicted"/>
<name>A0A8K0P027_LADFU</name>
<reference evidence="10" key="1">
    <citation type="submission" date="2013-04" db="EMBL/GenBank/DDBJ databases">
        <authorList>
            <person name="Qu J."/>
            <person name="Murali S.C."/>
            <person name="Bandaranaike D."/>
            <person name="Bellair M."/>
            <person name="Blankenburg K."/>
            <person name="Chao H."/>
            <person name="Dinh H."/>
            <person name="Doddapaneni H."/>
            <person name="Downs B."/>
            <person name="Dugan-Rocha S."/>
            <person name="Elkadiri S."/>
            <person name="Gnanaolivu R.D."/>
            <person name="Hernandez B."/>
            <person name="Javaid M."/>
            <person name="Jayaseelan J.C."/>
            <person name="Lee S."/>
            <person name="Li M."/>
            <person name="Ming W."/>
            <person name="Munidasa M."/>
            <person name="Muniz J."/>
            <person name="Nguyen L."/>
            <person name="Ongeri F."/>
            <person name="Osuji N."/>
            <person name="Pu L.-L."/>
            <person name="Puazo M."/>
            <person name="Qu C."/>
            <person name="Quiroz J."/>
            <person name="Raj R."/>
            <person name="Weissenberger G."/>
            <person name="Xin Y."/>
            <person name="Zou X."/>
            <person name="Han Y."/>
            <person name="Richards S."/>
            <person name="Worley K."/>
            <person name="Muzny D."/>
            <person name="Gibbs R."/>
        </authorList>
    </citation>
    <scope>NUCLEOTIDE SEQUENCE</scope>
    <source>
        <strain evidence="10">Sampled in the wild</strain>
    </source>
</reference>
<evidence type="ECO:0000259" key="9">
    <source>
        <dbReference type="SMART" id="SM00322"/>
    </source>
</evidence>
<feature type="region of interest" description="Disordered" evidence="8">
    <location>
        <begin position="368"/>
        <end position="400"/>
    </location>
</feature>
<feature type="region of interest" description="Disordered" evidence="8">
    <location>
        <begin position="236"/>
        <end position="262"/>
    </location>
</feature>
<dbReference type="InterPro" id="IPR047275">
    <property type="entry name" value="KH-I_NOVA_rpt1"/>
</dbReference>
<keyword evidence="5" id="KW-0508">mRNA splicing</keyword>
<dbReference type="InterPro" id="IPR047276">
    <property type="entry name" value="KH-I_NOVA_rpt2"/>
</dbReference>
<dbReference type="CDD" id="cd22436">
    <property type="entry name" value="KH-I_NOVA_rpt2"/>
    <property type="match status" value="1"/>
</dbReference>
<dbReference type="InterPro" id="IPR004088">
    <property type="entry name" value="KH_dom_type_1"/>
</dbReference>
<feature type="domain" description="K Homology" evidence="9">
    <location>
        <begin position="514"/>
        <end position="587"/>
    </location>
</feature>
<evidence type="ECO:0000256" key="6">
    <source>
        <dbReference type="ARBA" id="ARBA00023242"/>
    </source>
</evidence>
<keyword evidence="6" id="KW-0539">Nucleus</keyword>
<keyword evidence="11" id="KW-1185">Reference proteome</keyword>
<organism evidence="10 11">
    <name type="scientific">Ladona fulva</name>
    <name type="common">Scarce chaser dragonfly</name>
    <name type="synonym">Libellula fulva</name>
    <dbReference type="NCBI Taxonomy" id="123851"/>
    <lineage>
        <taxon>Eukaryota</taxon>
        <taxon>Metazoa</taxon>
        <taxon>Ecdysozoa</taxon>
        <taxon>Arthropoda</taxon>
        <taxon>Hexapoda</taxon>
        <taxon>Insecta</taxon>
        <taxon>Pterygota</taxon>
        <taxon>Palaeoptera</taxon>
        <taxon>Odonata</taxon>
        <taxon>Epiprocta</taxon>
        <taxon>Anisoptera</taxon>
        <taxon>Libelluloidea</taxon>
        <taxon>Libellulidae</taxon>
        <taxon>Ladona</taxon>
    </lineage>
</organism>
<comment type="subcellular location">
    <subcellularLocation>
        <location evidence="1">Nucleus</location>
    </subcellularLocation>
</comment>
<dbReference type="GO" id="GO:0005634">
    <property type="term" value="C:nucleus"/>
    <property type="evidence" value="ECO:0007669"/>
    <property type="project" value="UniProtKB-SubCell"/>
</dbReference>
<feature type="compositionally biased region" description="Polar residues" evidence="8">
    <location>
        <begin position="422"/>
        <end position="432"/>
    </location>
</feature>
<evidence type="ECO:0000256" key="2">
    <source>
        <dbReference type="ARBA" id="ARBA00022664"/>
    </source>
</evidence>
<protein>
    <recommendedName>
        <fullName evidence="9">K Homology domain-containing protein</fullName>
    </recommendedName>
</protein>
<dbReference type="Gene3D" id="3.30.1370.10">
    <property type="entry name" value="K Homology domain, type 1"/>
    <property type="match status" value="3"/>
</dbReference>
<dbReference type="InterPro" id="IPR047274">
    <property type="entry name" value="KH-I_NOVA_rpt3"/>
</dbReference>
<dbReference type="SUPFAM" id="SSF54791">
    <property type="entry name" value="Eukaryotic type KH-domain (KH-domain type I)"/>
    <property type="match status" value="3"/>
</dbReference>
<evidence type="ECO:0000256" key="3">
    <source>
        <dbReference type="ARBA" id="ARBA00022737"/>
    </source>
</evidence>
<evidence type="ECO:0000256" key="4">
    <source>
        <dbReference type="ARBA" id="ARBA00022884"/>
    </source>
</evidence>
<evidence type="ECO:0000256" key="5">
    <source>
        <dbReference type="ARBA" id="ARBA00023187"/>
    </source>
</evidence>
<dbReference type="CDD" id="cd09031">
    <property type="entry name" value="KH-I_NOVA_rpt3"/>
    <property type="match status" value="1"/>
</dbReference>
<dbReference type="InterPro" id="IPR004087">
    <property type="entry name" value="KH_dom"/>
</dbReference>
<dbReference type="CDD" id="cd22435">
    <property type="entry name" value="KH-I_NOVA_rpt1"/>
    <property type="match status" value="1"/>
</dbReference>
<dbReference type="GO" id="GO:0006397">
    <property type="term" value="P:mRNA processing"/>
    <property type="evidence" value="ECO:0007669"/>
    <property type="project" value="UniProtKB-KW"/>
</dbReference>
<reference evidence="10" key="2">
    <citation type="submission" date="2017-10" db="EMBL/GenBank/DDBJ databases">
        <title>Ladona fulva Genome sequencing and assembly.</title>
        <authorList>
            <person name="Murali S."/>
            <person name="Richards S."/>
            <person name="Bandaranaike D."/>
            <person name="Bellair M."/>
            <person name="Blankenburg K."/>
            <person name="Chao H."/>
            <person name="Dinh H."/>
            <person name="Doddapaneni H."/>
            <person name="Dugan-Rocha S."/>
            <person name="Elkadiri S."/>
            <person name="Gnanaolivu R."/>
            <person name="Hernandez B."/>
            <person name="Skinner E."/>
            <person name="Javaid M."/>
            <person name="Lee S."/>
            <person name="Li M."/>
            <person name="Ming W."/>
            <person name="Munidasa M."/>
            <person name="Muniz J."/>
            <person name="Nguyen L."/>
            <person name="Hughes D."/>
            <person name="Osuji N."/>
            <person name="Pu L.-L."/>
            <person name="Puazo M."/>
            <person name="Qu C."/>
            <person name="Quiroz J."/>
            <person name="Raj R."/>
            <person name="Weissenberger G."/>
            <person name="Xin Y."/>
            <person name="Zou X."/>
            <person name="Han Y."/>
            <person name="Worley K."/>
            <person name="Muzny D."/>
            <person name="Gibbs R."/>
        </authorList>
    </citation>
    <scope>NUCLEOTIDE SEQUENCE</scope>
    <source>
        <strain evidence="10">Sampled in the wild</strain>
    </source>
</reference>
<dbReference type="EMBL" id="KZ308374">
    <property type="protein sequence ID" value="KAG8228471.1"/>
    <property type="molecule type" value="Genomic_DNA"/>
</dbReference>
<dbReference type="PANTHER" id="PTHR10288">
    <property type="entry name" value="KH DOMAIN CONTAINING RNA BINDING PROTEIN"/>
    <property type="match status" value="1"/>
</dbReference>